<dbReference type="PANTHER" id="PTHR43130:SF3">
    <property type="entry name" value="HTH-TYPE TRANSCRIPTIONAL REGULATOR RV1931C"/>
    <property type="match status" value="1"/>
</dbReference>
<dbReference type="SUPFAM" id="SSF52317">
    <property type="entry name" value="Class I glutamine amidotransferase-like"/>
    <property type="match status" value="1"/>
</dbReference>
<gene>
    <name evidence="5" type="primary">ftrA</name>
    <name evidence="5" type="ORF">mvi_37940</name>
</gene>
<name>A0A8H8WW58_9HYPH</name>
<keyword evidence="2" id="KW-0238">DNA-binding</keyword>
<dbReference type="InterPro" id="IPR018062">
    <property type="entry name" value="HTH_AraC-typ_CS"/>
</dbReference>
<reference evidence="5" key="1">
    <citation type="submission" date="2020-11" db="EMBL/GenBank/DDBJ databases">
        <title>Complete genome sequence of a novel pathogenic Methylobacterium strain isolated from rice in Vietnam.</title>
        <authorList>
            <person name="Lai K."/>
            <person name="Okazaki S."/>
            <person name="Higashi K."/>
            <person name="Mori H."/>
            <person name="Toyoda A."/>
            <person name="Kurokawa K."/>
        </authorList>
    </citation>
    <scope>NUCLEOTIDE SEQUENCE</scope>
    <source>
        <strain evidence="5">VL1</strain>
    </source>
</reference>
<dbReference type="KEGG" id="mind:mvi_37940"/>
<dbReference type="SMART" id="SM00342">
    <property type="entry name" value="HTH_ARAC"/>
    <property type="match status" value="1"/>
</dbReference>
<dbReference type="PROSITE" id="PS01124">
    <property type="entry name" value="HTH_ARAC_FAMILY_2"/>
    <property type="match status" value="1"/>
</dbReference>
<dbReference type="Pfam" id="PF01965">
    <property type="entry name" value="DJ-1_PfpI"/>
    <property type="match status" value="1"/>
</dbReference>
<sequence>MERPIDLAYPAAFPAGPRPGRLPFRVEIVPKSSVFPSSTSGPRVAVLAYDGLCTFEFGVAYEVFGLPRPEAGPLWYRYAVCAAEAGPLRAGGGLTVAVEGGLEVLAEADLIVVPGWRAIDAPVPPDLVQALRDAHAGGARLMSLCSGIVVLAATGLLDGRRATTHWRYAAAITARRPAIALDPDVLYVEEGRILTAAGSAAGIDLCLHVVRGDFGPDLANAVARRLVVPPHREGGQAQFIEAPVLRTHEAARLGPVIDAMRAGLAEDRSLSAMARLAGMSLRTFQRRFIAATGLPPGEWIIAERLRLAREMLERPEPISLADIAAATGFRNPAGLRHHFRSRLGTSPAAYRRSFAGPRA</sequence>
<dbReference type="AlphaFoldDB" id="A0A8H8WW58"/>
<dbReference type="InterPro" id="IPR002818">
    <property type="entry name" value="DJ-1/PfpI"/>
</dbReference>
<evidence type="ECO:0000259" key="4">
    <source>
        <dbReference type="PROSITE" id="PS01124"/>
    </source>
</evidence>
<evidence type="ECO:0000313" key="5">
    <source>
        <dbReference type="EMBL" id="BCM85333.1"/>
    </source>
</evidence>
<dbReference type="CDD" id="cd03137">
    <property type="entry name" value="GATase1_AraC_1"/>
    <property type="match status" value="1"/>
</dbReference>
<evidence type="ECO:0000256" key="1">
    <source>
        <dbReference type="ARBA" id="ARBA00023015"/>
    </source>
</evidence>
<dbReference type="EMBL" id="AP024145">
    <property type="protein sequence ID" value="BCM85333.1"/>
    <property type="molecule type" value="Genomic_DNA"/>
</dbReference>
<dbReference type="NCBIfam" id="NF006902">
    <property type="entry name" value="PRK09393.1"/>
    <property type="match status" value="1"/>
</dbReference>
<dbReference type="PROSITE" id="PS00041">
    <property type="entry name" value="HTH_ARAC_FAMILY_1"/>
    <property type="match status" value="1"/>
</dbReference>
<dbReference type="InterPro" id="IPR029062">
    <property type="entry name" value="Class_I_gatase-like"/>
</dbReference>
<evidence type="ECO:0000256" key="3">
    <source>
        <dbReference type="ARBA" id="ARBA00023163"/>
    </source>
</evidence>
<feature type="domain" description="HTH araC/xylS-type" evidence="4">
    <location>
        <begin position="254"/>
        <end position="353"/>
    </location>
</feature>
<accession>A0A8H8WW58</accession>
<dbReference type="Gene3D" id="1.10.10.60">
    <property type="entry name" value="Homeodomain-like"/>
    <property type="match status" value="1"/>
</dbReference>
<dbReference type="PANTHER" id="PTHR43130">
    <property type="entry name" value="ARAC-FAMILY TRANSCRIPTIONAL REGULATOR"/>
    <property type="match status" value="1"/>
</dbReference>
<dbReference type="GO" id="GO:0043565">
    <property type="term" value="F:sequence-specific DNA binding"/>
    <property type="evidence" value="ECO:0007669"/>
    <property type="project" value="InterPro"/>
</dbReference>
<keyword evidence="3" id="KW-0804">Transcription</keyword>
<keyword evidence="1" id="KW-0805">Transcription regulation</keyword>
<organism evidence="5 6">
    <name type="scientific">Methylobacterium indicum</name>
    <dbReference type="NCBI Taxonomy" id="1775910"/>
    <lineage>
        <taxon>Bacteria</taxon>
        <taxon>Pseudomonadati</taxon>
        <taxon>Pseudomonadota</taxon>
        <taxon>Alphaproteobacteria</taxon>
        <taxon>Hyphomicrobiales</taxon>
        <taxon>Methylobacteriaceae</taxon>
        <taxon>Methylobacterium</taxon>
    </lineage>
</organism>
<evidence type="ECO:0000256" key="2">
    <source>
        <dbReference type="ARBA" id="ARBA00023125"/>
    </source>
</evidence>
<dbReference type="InterPro" id="IPR018060">
    <property type="entry name" value="HTH_AraC"/>
</dbReference>
<protein>
    <submittedName>
        <fullName evidence="5">Transcriptional regulator FtrA</fullName>
    </submittedName>
</protein>
<dbReference type="Pfam" id="PF12833">
    <property type="entry name" value="HTH_18"/>
    <property type="match status" value="1"/>
</dbReference>
<dbReference type="GO" id="GO:0003700">
    <property type="term" value="F:DNA-binding transcription factor activity"/>
    <property type="evidence" value="ECO:0007669"/>
    <property type="project" value="InterPro"/>
</dbReference>
<dbReference type="Proteomes" id="UP000663508">
    <property type="component" value="Chromosome"/>
</dbReference>
<dbReference type="SUPFAM" id="SSF46689">
    <property type="entry name" value="Homeodomain-like"/>
    <property type="match status" value="2"/>
</dbReference>
<dbReference type="InterPro" id="IPR009057">
    <property type="entry name" value="Homeodomain-like_sf"/>
</dbReference>
<dbReference type="Gene3D" id="3.40.50.880">
    <property type="match status" value="1"/>
</dbReference>
<proteinExistence type="predicted"/>
<dbReference type="InterPro" id="IPR052158">
    <property type="entry name" value="INH-QAR"/>
</dbReference>
<evidence type="ECO:0000313" key="6">
    <source>
        <dbReference type="Proteomes" id="UP000663508"/>
    </source>
</evidence>